<sequence length="286" mass="31891">MYSGVMLMTIALDRFCINRKIAPNLDLERFFQLVNRCGLHNVELRNDMPSGKVCDNLSDTQVNALAAKYGINIVTINALGMFNLLDDKTQLLDRAEALLGTAKAIHSKALVLCPHCSSADQRNDAQKQYDTLSALTLLAPLLQKYGIEGYVEPLGFGISSLRSSLLTQAIIRDSGAPYKMVLDTFHHYLSDVDQAEFDGQIQVGQIGLVHLSGVEDPRDKGTLSDEERIMLSAQDRLESKKQVQNLERLGYQGIYAFEPFSSQLNSWTEADIEREIRQSIALLQQP</sequence>
<dbReference type="Pfam" id="PF01261">
    <property type="entry name" value="AP_endonuc_2"/>
    <property type="match status" value="1"/>
</dbReference>
<dbReference type="PANTHER" id="PTHR12110">
    <property type="entry name" value="HYDROXYPYRUVATE ISOMERASE"/>
    <property type="match status" value="1"/>
</dbReference>
<keyword evidence="3" id="KW-1185">Reference proteome</keyword>
<dbReference type="Gene3D" id="3.20.20.150">
    <property type="entry name" value="Divalent-metal-dependent TIM barrel enzymes"/>
    <property type="match status" value="1"/>
</dbReference>
<comment type="caution">
    <text evidence="2">The sequence shown here is derived from an EMBL/GenBank/DDBJ whole genome shotgun (WGS) entry which is preliminary data.</text>
</comment>
<dbReference type="STRING" id="667129.HMPREF0758_1081"/>
<accession>D4DYT1</accession>
<dbReference type="InterPro" id="IPR014621">
    <property type="entry name" value="UCP036778_sugar_epimerase"/>
</dbReference>
<dbReference type="InterPro" id="IPR050312">
    <property type="entry name" value="IolE/XylAMocC-like"/>
</dbReference>
<gene>
    <name evidence="2" type="ORF">HMPREF0758_1081</name>
</gene>
<keyword evidence="2" id="KW-0378">Hydrolase</keyword>
<dbReference type="Proteomes" id="UP000005723">
    <property type="component" value="Unassembled WGS sequence"/>
</dbReference>
<name>D4DYT1_SEROD</name>
<dbReference type="EMBL" id="ADBY01000021">
    <property type="protein sequence ID" value="EFE97253.1"/>
    <property type="molecule type" value="Genomic_DNA"/>
</dbReference>
<dbReference type="GO" id="GO:0004519">
    <property type="term" value="F:endonuclease activity"/>
    <property type="evidence" value="ECO:0007669"/>
    <property type="project" value="UniProtKB-KW"/>
</dbReference>
<feature type="domain" description="Xylose isomerase-like TIM barrel" evidence="1">
    <location>
        <begin position="31"/>
        <end position="283"/>
    </location>
</feature>
<keyword evidence="2" id="KW-0255">Endonuclease</keyword>
<proteinExistence type="predicted"/>
<dbReference type="InterPro" id="IPR036237">
    <property type="entry name" value="Xyl_isomerase-like_sf"/>
</dbReference>
<keyword evidence="2" id="KW-0540">Nuclease</keyword>
<protein>
    <submittedName>
        <fullName evidence="2">AP endonuclease, family 2</fullName>
    </submittedName>
</protein>
<dbReference type="AlphaFoldDB" id="D4DYT1"/>
<evidence type="ECO:0000259" key="1">
    <source>
        <dbReference type="Pfam" id="PF01261"/>
    </source>
</evidence>
<dbReference type="PANTHER" id="PTHR12110:SF21">
    <property type="entry name" value="XYLOSE ISOMERASE-LIKE TIM BARREL DOMAIN-CONTAINING PROTEIN"/>
    <property type="match status" value="1"/>
</dbReference>
<reference evidence="2 3" key="1">
    <citation type="submission" date="2010-01" db="EMBL/GenBank/DDBJ databases">
        <authorList>
            <person name="Muzny D."/>
            <person name="Qin X."/>
            <person name="Deng J."/>
            <person name="Jiang H."/>
            <person name="Liu Y."/>
            <person name="Qu J."/>
            <person name="Song X.-Z."/>
            <person name="Zhang L."/>
            <person name="Thornton R."/>
            <person name="Coyle M."/>
            <person name="Francisco L."/>
            <person name="Jackson L."/>
            <person name="Javaid M."/>
            <person name="Korchina V."/>
            <person name="Kovar C."/>
            <person name="Mata R."/>
            <person name="Mathew T."/>
            <person name="Ngo R."/>
            <person name="Nguyen L."/>
            <person name="Nguyen N."/>
            <person name="Okwuonu G."/>
            <person name="Ongeri F."/>
            <person name="Pham C."/>
            <person name="Simmons D."/>
            <person name="Wilczek-Boney K."/>
            <person name="Hale W."/>
            <person name="Jakkamsetti A."/>
            <person name="Pham P."/>
            <person name="Ruth R."/>
            <person name="San Lucas F."/>
            <person name="Warren J."/>
            <person name="Zhang J."/>
            <person name="Zhao Z."/>
            <person name="Zhou C."/>
            <person name="Zhu D."/>
            <person name="Lee S."/>
            <person name="Bess C."/>
            <person name="Blankenburg K."/>
            <person name="Forbes L."/>
            <person name="Fu Q."/>
            <person name="Gubbala S."/>
            <person name="Hirani K."/>
            <person name="Jayaseelan J.C."/>
            <person name="Lara F."/>
            <person name="Munidasa M."/>
            <person name="Palculict T."/>
            <person name="Patil S."/>
            <person name="Pu L.-L."/>
            <person name="Saada N."/>
            <person name="Tang L."/>
            <person name="Weissenberger G."/>
            <person name="Zhu Y."/>
            <person name="Hemphill L."/>
            <person name="Shang Y."/>
            <person name="Youmans B."/>
            <person name="Ayvaz T."/>
            <person name="Ross M."/>
            <person name="Santibanez J."/>
            <person name="Aqrawi P."/>
            <person name="Gross S."/>
            <person name="Joshi V."/>
            <person name="Fowler G."/>
            <person name="Nazareth L."/>
            <person name="Reid J."/>
            <person name="Worley K."/>
            <person name="Petrosino J."/>
            <person name="Highlander S."/>
            <person name="Gibbs R."/>
        </authorList>
    </citation>
    <scope>NUCLEOTIDE SEQUENCE [LARGE SCALE GENOMIC DNA]</scope>
    <source>
        <strain evidence="2 3">DSM 4582</strain>
    </source>
</reference>
<dbReference type="HOGENOM" id="CLU_067093_0_0_6"/>
<evidence type="ECO:0000313" key="3">
    <source>
        <dbReference type="Proteomes" id="UP000005723"/>
    </source>
</evidence>
<dbReference type="InterPro" id="IPR013022">
    <property type="entry name" value="Xyl_isomerase-like_TIM-brl"/>
</dbReference>
<organism evidence="2 3">
    <name type="scientific">Serratia odorifera DSM 4582</name>
    <dbReference type="NCBI Taxonomy" id="667129"/>
    <lineage>
        <taxon>Bacteria</taxon>
        <taxon>Pseudomonadati</taxon>
        <taxon>Pseudomonadota</taxon>
        <taxon>Gammaproteobacteria</taxon>
        <taxon>Enterobacterales</taxon>
        <taxon>Yersiniaceae</taxon>
        <taxon>Serratia</taxon>
    </lineage>
</organism>
<dbReference type="SUPFAM" id="SSF51658">
    <property type="entry name" value="Xylose isomerase-like"/>
    <property type="match status" value="1"/>
</dbReference>
<evidence type="ECO:0000313" key="2">
    <source>
        <dbReference type="EMBL" id="EFE97253.1"/>
    </source>
</evidence>
<dbReference type="PIRSF" id="PIRSF036778">
    <property type="entry name" value="UCP036778"/>
    <property type="match status" value="1"/>
</dbReference>